<feature type="compositionally biased region" description="Low complexity" evidence="5">
    <location>
        <begin position="408"/>
        <end position="421"/>
    </location>
</feature>
<feature type="region of interest" description="Disordered" evidence="5">
    <location>
        <begin position="402"/>
        <end position="437"/>
    </location>
</feature>
<feature type="compositionally biased region" description="Acidic residues" evidence="5">
    <location>
        <begin position="514"/>
        <end position="523"/>
    </location>
</feature>
<dbReference type="PROSITE" id="PS50016">
    <property type="entry name" value="ZF_PHD_2"/>
    <property type="match status" value="1"/>
</dbReference>
<dbReference type="InterPro" id="IPR013083">
    <property type="entry name" value="Znf_RING/FYVE/PHD"/>
</dbReference>
<dbReference type="SMART" id="SM00249">
    <property type="entry name" value="PHD"/>
    <property type="match status" value="2"/>
</dbReference>
<feature type="compositionally biased region" description="Acidic residues" evidence="5">
    <location>
        <begin position="480"/>
        <end position="496"/>
    </location>
</feature>
<feature type="compositionally biased region" description="Low complexity" evidence="5">
    <location>
        <begin position="40"/>
        <end position="49"/>
    </location>
</feature>
<feature type="region of interest" description="Disordered" evidence="5">
    <location>
        <begin position="32"/>
        <end position="112"/>
    </location>
</feature>
<sequence>MCGPRRQILRMSMGSLGSRGAAFLKAALAAAGAGGGKGSSAGASRSSSGLEQGLVPVKGGSAPTGKRKRGRPPNAVINGTSQRRGSLHSKNSITTDSPRSESTKNSDSGSATEEDTCFTLRLVLPCSACGESSVDGSQHESSPSIVVVCCECRKGFHQTCHLPRIPQVFIDDSSRLWRCRSCVPQGSVRKSAKNFRAITRALYQTSLPYSPSKLGWDPEHTHNTNNRYCYCGKDGVWKEKMLQCRTCLQWFHQECVRCLEWPLLRGDLFYNYRCSICTRGPEYLRRLRLSWVDVADLLMYQLHLTQPNKEFFQTRSEIFPYLDSIWSLLQVPHELDACSTEERHSHVLYCLRHVRQRFRPVALGNGEGHGGPAFALIDPQRLPSLSAQHWQVIRQSLRYSQPSVLDKSGSPSRGARSGRSSQMDDEISLSSTITSSSATSIASKTNFDDLFDSLTRPQQRESQEQQQATQTHQTLKHEDDNDGDDDERDEDEDEPDEDRRRCARNNTSVTLGGDDNDDDDDYYSDANEPDHSAVNLEHCQTEANNLKREMILPAEDYECRSRMVDVQREMGDSGDQPEEAEGLDDEPIRNKLRPRTAVQEQKKKRKRRGKKLQTGPDEITPELLDEKVEELVVTASLARIPIPESFSGINNPFYEDPGGTSSLGSFGLLHTEPGPRTTVKKRVLQARDLVITKDGKIRCKRLRRRHSAKLALLNASAAVADISESSNSNSISNPSLNMEASALNSGPDTTIVLETEAGNVEEMTSVFAFKSSMEQQRETPTRSSGRSAALSETGRSITMDMYEGEADGENEHCRRVVAFAGDTSLIKIAFGEAVLASRVLRGGVMELLLRR</sequence>
<dbReference type="RefSeq" id="XP_022666055.1">
    <property type="nucleotide sequence ID" value="XM_022810320.1"/>
</dbReference>
<feature type="compositionally biased region" description="Acidic residues" evidence="5">
    <location>
        <begin position="575"/>
        <end position="585"/>
    </location>
</feature>
<evidence type="ECO:0000256" key="2">
    <source>
        <dbReference type="ARBA" id="ARBA00022771"/>
    </source>
</evidence>
<evidence type="ECO:0000313" key="7">
    <source>
        <dbReference type="EnsemblMetazoa" id="XP_022666055"/>
    </source>
</evidence>
<evidence type="ECO:0000256" key="5">
    <source>
        <dbReference type="SAM" id="MobiDB-lite"/>
    </source>
</evidence>
<name>A0A7M7KFK7_VARDE</name>
<dbReference type="InterPro" id="IPR001965">
    <property type="entry name" value="Znf_PHD"/>
</dbReference>
<dbReference type="InterPro" id="IPR011011">
    <property type="entry name" value="Znf_FYVE_PHD"/>
</dbReference>
<keyword evidence="3" id="KW-0862">Zinc</keyword>
<accession>A0A7M7KFK7</accession>
<organism evidence="7 8">
    <name type="scientific">Varroa destructor</name>
    <name type="common">Honeybee mite</name>
    <dbReference type="NCBI Taxonomy" id="109461"/>
    <lineage>
        <taxon>Eukaryota</taxon>
        <taxon>Metazoa</taxon>
        <taxon>Ecdysozoa</taxon>
        <taxon>Arthropoda</taxon>
        <taxon>Chelicerata</taxon>
        <taxon>Arachnida</taxon>
        <taxon>Acari</taxon>
        <taxon>Parasitiformes</taxon>
        <taxon>Mesostigmata</taxon>
        <taxon>Gamasina</taxon>
        <taxon>Dermanyssoidea</taxon>
        <taxon>Varroidae</taxon>
        <taxon>Varroa</taxon>
    </lineage>
</organism>
<evidence type="ECO:0000256" key="3">
    <source>
        <dbReference type="ARBA" id="ARBA00022833"/>
    </source>
</evidence>
<keyword evidence="2 4" id="KW-0863">Zinc-finger</keyword>
<keyword evidence="8" id="KW-1185">Reference proteome</keyword>
<dbReference type="PROSITE" id="PS01359">
    <property type="entry name" value="ZF_PHD_1"/>
    <property type="match status" value="1"/>
</dbReference>
<protein>
    <recommendedName>
        <fullName evidence="6">PHD-type domain-containing protein</fullName>
    </recommendedName>
</protein>
<feature type="region of interest" description="Disordered" evidence="5">
    <location>
        <begin position="772"/>
        <end position="795"/>
    </location>
</feature>
<dbReference type="AlphaFoldDB" id="A0A7M7KFK7"/>
<feature type="compositionally biased region" description="Low complexity" evidence="5">
    <location>
        <begin position="428"/>
        <end position="437"/>
    </location>
</feature>
<dbReference type="Proteomes" id="UP000594260">
    <property type="component" value="Unplaced"/>
</dbReference>
<reference evidence="7" key="1">
    <citation type="submission" date="2021-01" db="UniProtKB">
        <authorList>
            <consortium name="EnsemblMetazoa"/>
        </authorList>
    </citation>
    <scope>IDENTIFICATION</scope>
</reference>
<dbReference type="InterPro" id="IPR019786">
    <property type="entry name" value="Zinc_finger_PHD-type_CS"/>
</dbReference>
<dbReference type="SUPFAM" id="SSF57903">
    <property type="entry name" value="FYVE/PHD zinc finger"/>
    <property type="match status" value="2"/>
</dbReference>
<evidence type="ECO:0000256" key="1">
    <source>
        <dbReference type="ARBA" id="ARBA00022723"/>
    </source>
</evidence>
<feature type="region of interest" description="Disordered" evidence="5">
    <location>
        <begin position="567"/>
        <end position="621"/>
    </location>
</feature>
<dbReference type="KEGG" id="vde:111252434"/>
<feature type="compositionally biased region" description="Low complexity" evidence="5">
    <location>
        <begin position="464"/>
        <end position="473"/>
    </location>
</feature>
<dbReference type="InParanoid" id="A0A7M7KFK7"/>
<dbReference type="OrthoDB" id="6483855at2759"/>
<feature type="domain" description="PHD-type" evidence="6">
    <location>
        <begin position="123"/>
        <end position="185"/>
    </location>
</feature>
<dbReference type="InterPro" id="IPR019787">
    <property type="entry name" value="Znf_PHD-finger"/>
</dbReference>
<dbReference type="Gene3D" id="3.30.40.10">
    <property type="entry name" value="Zinc/RING finger domain, C3HC4 (zinc finger)"/>
    <property type="match status" value="1"/>
</dbReference>
<dbReference type="Gene3D" id="3.90.980.20">
    <property type="match status" value="1"/>
</dbReference>
<evidence type="ECO:0000256" key="4">
    <source>
        <dbReference type="PROSITE-ProRule" id="PRU00146"/>
    </source>
</evidence>
<keyword evidence="1" id="KW-0479">Metal-binding</keyword>
<feature type="compositionally biased region" description="Polar residues" evidence="5">
    <location>
        <begin position="77"/>
        <end position="97"/>
    </location>
</feature>
<feature type="region of interest" description="Disordered" evidence="5">
    <location>
        <begin position="456"/>
        <end position="536"/>
    </location>
</feature>
<evidence type="ECO:0000259" key="6">
    <source>
        <dbReference type="PROSITE" id="PS50016"/>
    </source>
</evidence>
<dbReference type="GeneID" id="111252434"/>
<dbReference type="GO" id="GO:0008270">
    <property type="term" value="F:zinc ion binding"/>
    <property type="evidence" value="ECO:0007669"/>
    <property type="project" value="UniProtKB-KW"/>
</dbReference>
<proteinExistence type="predicted"/>
<dbReference type="EnsemblMetazoa" id="XM_022810320">
    <property type="protein sequence ID" value="XP_022666055"/>
    <property type="gene ID" value="LOC111252434"/>
</dbReference>
<evidence type="ECO:0000313" key="8">
    <source>
        <dbReference type="Proteomes" id="UP000594260"/>
    </source>
</evidence>
<feature type="compositionally biased region" description="Basic residues" evidence="5">
    <location>
        <begin position="602"/>
        <end position="611"/>
    </location>
</feature>
<dbReference type="CTD" id="37069"/>